<keyword evidence="3" id="KW-1185">Reference proteome</keyword>
<accession>A0A2U8GL94</accession>
<evidence type="ECO:0000313" key="2">
    <source>
        <dbReference type="EMBL" id="AWI74367.1"/>
    </source>
</evidence>
<name>A0A2U8GL94_9RHOO</name>
<proteinExistence type="predicted"/>
<protein>
    <submittedName>
        <fullName evidence="2">Thiol reductase thioredoxin</fullName>
    </submittedName>
</protein>
<gene>
    <name evidence="2" type="ORF">CEW83_03305</name>
</gene>
<feature type="domain" description="Thioredoxin" evidence="1">
    <location>
        <begin position="1"/>
        <end position="110"/>
    </location>
</feature>
<sequence>MPQTLPYKEHQLTRDEIDALDEAVVLDFGTDWCGHCNAAAPLVAAAMSAHAGVRHIKVEDGPGRRLGRSFSVKLWPSLIFLRKGREIARLVRPGKQEDIVQALQALESAA</sequence>
<evidence type="ECO:0000313" key="3">
    <source>
        <dbReference type="Proteomes" id="UP000244930"/>
    </source>
</evidence>
<dbReference type="InterPro" id="IPR013766">
    <property type="entry name" value="Thioredoxin_domain"/>
</dbReference>
<reference evidence="2 3" key="1">
    <citation type="submission" date="2017-06" db="EMBL/GenBank/DDBJ databases">
        <title>Azoarcus.</title>
        <authorList>
            <person name="Woo J.-H."/>
            <person name="Kim H.-S."/>
        </authorList>
    </citation>
    <scope>NUCLEOTIDE SEQUENCE [LARGE SCALE GENOMIC DNA]</scope>
    <source>
        <strain evidence="2 3">TSPY31</strain>
    </source>
</reference>
<dbReference type="EMBL" id="CP022187">
    <property type="protein sequence ID" value="AWI74367.1"/>
    <property type="molecule type" value="Genomic_DNA"/>
</dbReference>
<dbReference type="InterPro" id="IPR036249">
    <property type="entry name" value="Thioredoxin-like_sf"/>
</dbReference>
<organism evidence="2 3">
    <name type="scientific">Parazoarcus communis</name>
    <dbReference type="NCBI Taxonomy" id="41977"/>
    <lineage>
        <taxon>Bacteria</taxon>
        <taxon>Pseudomonadati</taxon>
        <taxon>Pseudomonadota</taxon>
        <taxon>Betaproteobacteria</taxon>
        <taxon>Rhodocyclales</taxon>
        <taxon>Zoogloeaceae</taxon>
        <taxon>Parazoarcus</taxon>
    </lineage>
</organism>
<evidence type="ECO:0000259" key="1">
    <source>
        <dbReference type="PROSITE" id="PS51352"/>
    </source>
</evidence>
<dbReference type="Gene3D" id="3.40.30.10">
    <property type="entry name" value="Glutaredoxin"/>
    <property type="match status" value="1"/>
</dbReference>
<dbReference type="AlphaFoldDB" id="A0A2U8GL94"/>
<dbReference type="RefSeq" id="WP_108948075.1">
    <property type="nucleotide sequence ID" value="NZ_CP022187.1"/>
</dbReference>
<dbReference type="CDD" id="cd02947">
    <property type="entry name" value="TRX_family"/>
    <property type="match status" value="1"/>
</dbReference>
<dbReference type="SUPFAM" id="SSF52833">
    <property type="entry name" value="Thioredoxin-like"/>
    <property type="match status" value="1"/>
</dbReference>
<dbReference type="KEGG" id="acom:CEW83_03305"/>
<dbReference type="PROSITE" id="PS51352">
    <property type="entry name" value="THIOREDOXIN_2"/>
    <property type="match status" value="1"/>
</dbReference>
<dbReference type="Pfam" id="PF00085">
    <property type="entry name" value="Thioredoxin"/>
    <property type="match status" value="1"/>
</dbReference>
<dbReference type="Proteomes" id="UP000244930">
    <property type="component" value="Chromosome"/>
</dbReference>